<dbReference type="OrthoDB" id="122912at2"/>
<dbReference type="RefSeq" id="WP_146204821.1">
    <property type="nucleotide sequence ID" value="NZ_QGDJ01000002.1"/>
</dbReference>
<protein>
    <submittedName>
        <fullName evidence="3">Uncharacterized protein</fullName>
    </submittedName>
</protein>
<name>A0A2Y9C5W7_9RHOB</name>
<accession>A0A2Y9C5W7</accession>
<dbReference type="AlphaFoldDB" id="A0A2Y9C5W7"/>
<dbReference type="Proteomes" id="UP000245839">
    <property type="component" value="Unassembled WGS sequence"/>
</dbReference>
<dbReference type="EMBL" id="QGDJ01000002">
    <property type="protein sequence ID" value="PWJ21417.1"/>
    <property type="molecule type" value="Genomic_DNA"/>
</dbReference>
<evidence type="ECO:0000256" key="1">
    <source>
        <dbReference type="SAM" id="MobiDB-lite"/>
    </source>
</evidence>
<feature type="compositionally biased region" description="Low complexity" evidence="1">
    <location>
        <begin position="78"/>
        <end position="87"/>
    </location>
</feature>
<proteinExistence type="predicted"/>
<organism evidence="3 5">
    <name type="scientific">Jannaschia seohaensis</name>
    <dbReference type="NCBI Taxonomy" id="475081"/>
    <lineage>
        <taxon>Bacteria</taxon>
        <taxon>Pseudomonadati</taxon>
        <taxon>Pseudomonadota</taxon>
        <taxon>Alphaproteobacteria</taxon>
        <taxon>Rhodobacterales</taxon>
        <taxon>Roseobacteraceae</taxon>
        <taxon>Jannaschia</taxon>
    </lineage>
</organism>
<evidence type="ECO:0000313" key="5">
    <source>
        <dbReference type="Proteomes" id="UP000251571"/>
    </source>
</evidence>
<keyword evidence="4" id="KW-1185">Reference proteome</keyword>
<dbReference type="Proteomes" id="UP000251571">
    <property type="component" value="Unassembled WGS sequence"/>
</dbReference>
<reference evidence="2 4" key="2">
    <citation type="submission" date="2018-03" db="EMBL/GenBank/DDBJ databases">
        <title>Genomic Encyclopedia of Archaeal and Bacterial Type Strains, Phase II (KMG-II): from individual species to whole genera.</title>
        <authorList>
            <person name="Goeker M."/>
        </authorList>
    </citation>
    <scope>NUCLEOTIDE SEQUENCE [LARGE SCALE GENOMIC DNA]</scope>
    <source>
        <strain evidence="2 4">DSM 25227</strain>
    </source>
</reference>
<evidence type="ECO:0000313" key="4">
    <source>
        <dbReference type="Proteomes" id="UP000245839"/>
    </source>
</evidence>
<dbReference type="EMBL" id="UETC01000002">
    <property type="protein sequence ID" value="SSA42023.1"/>
    <property type="molecule type" value="Genomic_DNA"/>
</dbReference>
<evidence type="ECO:0000313" key="3">
    <source>
        <dbReference type="EMBL" id="SSA42023.1"/>
    </source>
</evidence>
<sequence>MSHFPFIPVLEHPDLSGKFPEHGIRAPLEYHDAIQPDESEFEVDERELIAADASSLNEAPAAFLPIAITPGRGVCRRSNSGGSASSSTIPACPRA</sequence>
<gene>
    <name evidence="2" type="ORF">BCF38_102670</name>
    <name evidence="3" type="ORF">SAMN05421539_102670</name>
</gene>
<evidence type="ECO:0000313" key="2">
    <source>
        <dbReference type="EMBL" id="PWJ21417.1"/>
    </source>
</evidence>
<reference evidence="3 5" key="1">
    <citation type="submission" date="2016-10" db="EMBL/GenBank/DDBJ databases">
        <authorList>
            <person name="Cai Z."/>
        </authorList>
    </citation>
    <scope>NUCLEOTIDE SEQUENCE [LARGE SCALE GENOMIC DNA]</scope>
    <source>
        <strain evidence="3 5">DSM 25227</strain>
    </source>
</reference>
<feature type="region of interest" description="Disordered" evidence="1">
    <location>
        <begin position="75"/>
        <end position="95"/>
    </location>
</feature>